<dbReference type="HAMAP" id="MF_01609">
    <property type="entry name" value="Glu_cys_ligase_2"/>
    <property type="match status" value="1"/>
</dbReference>
<dbReference type="PANTHER" id="PTHR34595:SF7">
    <property type="entry name" value="SLL1039 PROTEIN"/>
    <property type="match status" value="1"/>
</dbReference>
<comment type="function">
    <text evidence="5">ATP-dependent carboxylate-amine ligase which exhibits weak glutamate--cysteine ligase activity.</text>
</comment>
<gene>
    <name evidence="8" type="ORF">MHL29_03945</name>
</gene>
<dbReference type="NCBIfam" id="NF010041">
    <property type="entry name" value="PRK13517.1-1"/>
    <property type="match status" value="1"/>
</dbReference>
<dbReference type="EMBL" id="JAKRCV010000007">
    <property type="protein sequence ID" value="MCG7321049.1"/>
    <property type="molecule type" value="Genomic_DNA"/>
</dbReference>
<dbReference type="Pfam" id="PF04107">
    <property type="entry name" value="GCS2"/>
    <property type="match status" value="1"/>
</dbReference>
<keyword evidence="3 5" id="KW-0067">ATP-binding</keyword>
<evidence type="ECO:0000256" key="3">
    <source>
        <dbReference type="ARBA" id="ARBA00022840"/>
    </source>
</evidence>
<dbReference type="SUPFAM" id="SSF56059">
    <property type="entry name" value="Glutathione synthetase ATP-binding domain-like"/>
    <property type="match status" value="1"/>
</dbReference>
<evidence type="ECO:0000256" key="4">
    <source>
        <dbReference type="ARBA" id="ARBA00048819"/>
    </source>
</evidence>
<dbReference type="RefSeq" id="WP_239262413.1">
    <property type="nucleotide sequence ID" value="NZ_JAKRCV010000007.1"/>
</dbReference>
<keyword evidence="9" id="KW-1185">Reference proteome</keyword>
<feature type="compositionally biased region" description="Low complexity" evidence="6">
    <location>
        <begin position="11"/>
        <end position="29"/>
    </location>
</feature>
<dbReference type="Proteomes" id="UP001521931">
    <property type="component" value="Unassembled WGS sequence"/>
</dbReference>
<comment type="catalytic activity">
    <reaction evidence="4 5">
        <text>L-cysteine + L-glutamate + ATP = gamma-L-glutamyl-L-cysteine + ADP + phosphate + H(+)</text>
        <dbReference type="Rhea" id="RHEA:13285"/>
        <dbReference type="ChEBI" id="CHEBI:15378"/>
        <dbReference type="ChEBI" id="CHEBI:29985"/>
        <dbReference type="ChEBI" id="CHEBI:30616"/>
        <dbReference type="ChEBI" id="CHEBI:35235"/>
        <dbReference type="ChEBI" id="CHEBI:43474"/>
        <dbReference type="ChEBI" id="CHEBI:58173"/>
        <dbReference type="ChEBI" id="CHEBI:456216"/>
        <dbReference type="EC" id="6.3.2.2"/>
    </reaction>
</comment>
<dbReference type="GO" id="GO:0016874">
    <property type="term" value="F:ligase activity"/>
    <property type="evidence" value="ECO:0007669"/>
    <property type="project" value="UniProtKB-KW"/>
</dbReference>
<dbReference type="Gene3D" id="3.30.1490.270">
    <property type="match status" value="1"/>
</dbReference>
<dbReference type="NCBIfam" id="TIGR02050">
    <property type="entry name" value="gshA_cyan_rel"/>
    <property type="match status" value="1"/>
</dbReference>
<dbReference type="SUPFAM" id="SSF55931">
    <property type="entry name" value="Glutamine synthetase/guanido kinase"/>
    <property type="match status" value="1"/>
</dbReference>
<comment type="caution">
    <text evidence="8">The sequence shown here is derived from an EMBL/GenBank/DDBJ whole genome shotgun (WGS) entry which is preliminary data.</text>
</comment>
<evidence type="ECO:0000256" key="2">
    <source>
        <dbReference type="ARBA" id="ARBA00022741"/>
    </source>
</evidence>
<dbReference type="PANTHER" id="PTHR34595">
    <property type="entry name" value="BLR5612 PROTEIN"/>
    <property type="match status" value="1"/>
</dbReference>
<dbReference type="EC" id="6.3.2.2" evidence="5"/>
<dbReference type="InterPro" id="IPR006336">
    <property type="entry name" value="GCS2"/>
</dbReference>
<evidence type="ECO:0000313" key="9">
    <source>
        <dbReference type="Proteomes" id="UP001521931"/>
    </source>
</evidence>
<evidence type="ECO:0000256" key="6">
    <source>
        <dbReference type="SAM" id="MobiDB-lite"/>
    </source>
</evidence>
<reference evidence="8 9" key="1">
    <citation type="submission" date="2022-02" db="EMBL/GenBank/DDBJ databases">
        <title>Uncovering new skin microbiome diversity through culturing and metagenomics.</title>
        <authorList>
            <person name="Conlan S."/>
            <person name="Deming C."/>
            <person name="Nisc Comparative Sequencing Program N."/>
            <person name="Segre J.A."/>
        </authorList>
    </citation>
    <scope>NUCLEOTIDE SEQUENCE [LARGE SCALE GENOMIC DNA]</scope>
    <source>
        <strain evidence="8 9">ACRQZ</strain>
    </source>
</reference>
<dbReference type="InterPro" id="IPR011793">
    <property type="entry name" value="YbdK"/>
</dbReference>
<accession>A0ABS9PZK8</accession>
<evidence type="ECO:0000259" key="7">
    <source>
        <dbReference type="Pfam" id="PF14403"/>
    </source>
</evidence>
<feature type="compositionally biased region" description="Polar residues" evidence="6">
    <location>
        <begin position="1"/>
        <end position="10"/>
    </location>
</feature>
<dbReference type="Pfam" id="PF14403">
    <property type="entry name" value="CP_ATPgrasp_2"/>
    <property type="match status" value="1"/>
</dbReference>
<feature type="domain" description="Circularly permuted ATP-grasp type 2" evidence="7">
    <location>
        <begin position="483"/>
        <end position="860"/>
    </location>
</feature>
<comment type="similarity">
    <text evidence="5">Belongs to the glutamate--cysteine ligase type 2 family. YbdK subfamily.</text>
</comment>
<dbReference type="Gene3D" id="3.30.590.20">
    <property type="match status" value="1"/>
</dbReference>
<dbReference type="InterPro" id="IPR051680">
    <property type="entry name" value="ATP-dep_Glu-Cys_Ligase-2"/>
</dbReference>
<dbReference type="InterPro" id="IPR025841">
    <property type="entry name" value="CP_ATPgrasp_2"/>
</dbReference>
<organism evidence="8 9">
    <name type="scientific">Arsenicicoccus bolidensis</name>
    <dbReference type="NCBI Taxonomy" id="229480"/>
    <lineage>
        <taxon>Bacteria</taxon>
        <taxon>Bacillati</taxon>
        <taxon>Actinomycetota</taxon>
        <taxon>Actinomycetes</taxon>
        <taxon>Micrococcales</taxon>
        <taxon>Intrasporangiaceae</taxon>
        <taxon>Arsenicicoccus</taxon>
    </lineage>
</organism>
<proteinExistence type="inferred from homology"/>
<evidence type="ECO:0000313" key="8">
    <source>
        <dbReference type="EMBL" id="MCG7321049.1"/>
    </source>
</evidence>
<keyword evidence="2 5" id="KW-0547">Nucleotide-binding</keyword>
<keyword evidence="1 5" id="KW-0436">Ligase</keyword>
<name>A0ABS9PZK8_9MICO</name>
<feature type="region of interest" description="Disordered" evidence="6">
    <location>
        <begin position="1"/>
        <end position="32"/>
    </location>
</feature>
<protein>
    <recommendedName>
        <fullName evidence="5">Putative glutamate--cysteine ligase 2</fullName>
        <ecNumber evidence="5">6.3.2.2</ecNumber>
    </recommendedName>
    <alternativeName>
        <fullName evidence="5">Gamma-glutamylcysteine synthetase 2</fullName>
        <shortName evidence="5">GCS 2</shortName>
        <shortName evidence="5">Gamma-GCS 2</shortName>
    </alternativeName>
</protein>
<dbReference type="Gene3D" id="3.40.50.11290">
    <property type="match status" value="1"/>
</dbReference>
<dbReference type="InterPro" id="IPR014746">
    <property type="entry name" value="Gln_synth/guanido_kin_cat_dom"/>
</dbReference>
<evidence type="ECO:0000256" key="5">
    <source>
        <dbReference type="HAMAP-Rule" id="MF_01609"/>
    </source>
</evidence>
<feature type="region of interest" description="Disordered" evidence="6">
    <location>
        <begin position="863"/>
        <end position="889"/>
    </location>
</feature>
<evidence type="ECO:0000256" key="1">
    <source>
        <dbReference type="ARBA" id="ARBA00022598"/>
    </source>
</evidence>
<sequence>MDRARSSGQAQTRQSPQTTQTTQTSQPRTRPIRRLGVEEEFHVVDLTTRRLAAKAPELLEALADRTEYVAELQQCVVEVNSAVVTDLDELRDELLRCREGLVQAATPLGLGIVAAGSLPLLVPDEIDVTETPRYRRMLADYQLLTREQLICGSQVHVDVADLDEACLVAEHVAPDLPPLLALSASSPYWSDGDDTGYASVRSLVWSRWPTTGLSSGARSAAEFDRLVANLVDTGVISDPGMIYFDVRPAARISTIELRICDSCPSTDTIVLVAGLFRAMVDRAVETIAAGVPPLDLAPVVGRAASWRAARSGLEGDLVDLRSGRTAPAPEIIRDLVASLEPWLRANGDWELVDGLTTAALLRGSSAARQRRARRRRGRLTDVVDQLIAETARGVAAPVDGTEDLLESYRPREGAAPAAYDEAVDETGTPRPPYADVVAAFQRLGTRGLRQRDYAIVDLQRADGLTFRLRDQPQPQVFPVDLIPRIVSASDWEHISAGGEQRARALDAFLRDCYGEGAIFADGVMPRELLDRAPGYRSSGRLGGPGVRNHVSGLDLVSDGPGRWRVLEDNLRVPSGVGYAIAARALMRRFVPEVFPRGIRPVRPVPELLRDTLSAAAQGGAAEPGEIAILSSGPTDSAWPEHTGLAEAMGVDVLTPSQVWFEDGRLMRQRAGRPAQVRVAYLRMDEDLLLSAGGRDGRPLRAGVIEALHRGTLTLANALGNGVGDDKAVYTFVPHMVRYYLGEEPILDQVPSWLCADADSREHVLDHLGELVTKPIDGHGGLGVLIGPDATSAQVAERRREILANPERYIGQELVDLSTHPTFDGNALRPRHVDLRVFVHLRRRGGTRETEAITMPAALSRSGAEGSKIVNSSAGGGSKDTWIMTDGEER</sequence>